<dbReference type="EMBL" id="CAJVPM010006935">
    <property type="protein sequence ID" value="CAG8540140.1"/>
    <property type="molecule type" value="Genomic_DNA"/>
</dbReference>
<protein>
    <submittedName>
        <fullName evidence="1">9563_t:CDS:1</fullName>
    </submittedName>
</protein>
<proteinExistence type="predicted"/>
<accession>A0ACA9LMU8</accession>
<comment type="caution">
    <text evidence="1">The sequence shown here is derived from an EMBL/GenBank/DDBJ whole genome shotgun (WGS) entry which is preliminary data.</text>
</comment>
<gene>
    <name evidence="1" type="ORF">SCALOS_LOCUS4811</name>
</gene>
<dbReference type="Proteomes" id="UP000789860">
    <property type="component" value="Unassembled WGS sequence"/>
</dbReference>
<evidence type="ECO:0000313" key="2">
    <source>
        <dbReference type="Proteomes" id="UP000789860"/>
    </source>
</evidence>
<organism evidence="1 2">
    <name type="scientific">Scutellospora calospora</name>
    <dbReference type="NCBI Taxonomy" id="85575"/>
    <lineage>
        <taxon>Eukaryota</taxon>
        <taxon>Fungi</taxon>
        <taxon>Fungi incertae sedis</taxon>
        <taxon>Mucoromycota</taxon>
        <taxon>Glomeromycotina</taxon>
        <taxon>Glomeromycetes</taxon>
        <taxon>Diversisporales</taxon>
        <taxon>Gigasporaceae</taxon>
        <taxon>Scutellospora</taxon>
    </lineage>
</organism>
<evidence type="ECO:0000313" key="1">
    <source>
        <dbReference type="EMBL" id="CAG8540140.1"/>
    </source>
</evidence>
<reference evidence="1" key="1">
    <citation type="submission" date="2021-06" db="EMBL/GenBank/DDBJ databases">
        <authorList>
            <person name="Kallberg Y."/>
            <person name="Tangrot J."/>
            <person name="Rosling A."/>
        </authorList>
    </citation>
    <scope>NUCLEOTIDE SEQUENCE</scope>
    <source>
        <strain evidence="1">AU212A</strain>
    </source>
</reference>
<name>A0ACA9LMU8_9GLOM</name>
<keyword evidence="2" id="KW-1185">Reference proteome</keyword>
<sequence>ITPNEKIISKVRRTIYNSLEYYWHDLEYTELTTMLLDLQFKSSKQNTVLTDNLVKDTDIETPLFTSNFLRKIFSYSQNQTNYEIEIDNYLNEMITSSLSGDTNIYNW</sequence>
<feature type="non-terminal residue" evidence="1">
    <location>
        <position position="1"/>
    </location>
</feature>